<dbReference type="Pfam" id="PF05685">
    <property type="entry name" value="Uma2"/>
    <property type="match status" value="1"/>
</dbReference>
<organism evidence="2 3">
    <name type="scientific">Runella rosea</name>
    <dbReference type="NCBI Taxonomy" id="2259595"/>
    <lineage>
        <taxon>Bacteria</taxon>
        <taxon>Pseudomonadati</taxon>
        <taxon>Bacteroidota</taxon>
        <taxon>Cytophagia</taxon>
        <taxon>Cytophagales</taxon>
        <taxon>Spirosomataceae</taxon>
        <taxon>Runella</taxon>
    </lineage>
</organism>
<evidence type="ECO:0000259" key="1">
    <source>
        <dbReference type="Pfam" id="PF05685"/>
    </source>
</evidence>
<name>A0A344TJ15_9BACT</name>
<sequence>MSQISFSDLDPNGIYTYADYLKWTFDERIELIKGKIFNMSPAPARRHQKISGKLSLTIGNYLEGKSCEMYTAPFDVRLTPLKGKKRKDDQIYTVVQPDICVICDVDKLDDRGCIGAPDLIIEILSPGHTKKEMSDKFQVYEENGVTEYWLVEPNDNVIFVYVLNDEGKYIGLRPYTEGDILTSSVLPGLEVAVSRIFEP</sequence>
<dbReference type="Proteomes" id="UP000251993">
    <property type="component" value="Chromosome"/>
</dbReference>
<dbReference type="KEGG" id="run:DR864_13160"/>
<evidence type="ECO:0000313" key="3">
    <source>
        <dbReference type="Proteomes" id="UP000251993"/>
    </source>
</evidence>
<dbReference type="InterPro" id="IPR008538">
    <property type="entry name" value="Uma2"/>
</dbReference>
<keyword evidence="2" id="KW-0255">Endonuclease</keyword>
<dbReference type="PANTHER" id="PTHR36558:SF1">
    <property type="entry name" value="RESTRICTION ENDONUCLEASE DOMAIN-CONTAINING PROTEIN-RELATED"/>
    <property type="match status" value="1"/>
</dbReference>
<reference evidence="2 3" key="1">
    <citation type="submission" date="2018-07" db="EMBL/GenBank/DDBJ databases">
        <title>Genome sequencing of Runella.</title>
        <authorList>
            <person name="Baek M.-G."/>
            <person name="Yi H."/>
        </authorList>
    </citation>
    <scope>NUCLEOTIDE SEQUENCE [LARGE SCALE GENOMIC DNA]</scope>
    <source>
        <strain evidence="2 3">HYN0085</strain>
    </source>
</reference>
<keyword evidence="3" id="KW-1185">Reference proteome</keyword>
<keyword evidence="2" id="KW-0540">Nuclease</keyword>
<proteinExistence type="predicted"/>
<accession>A0A344TJ15</accession>
<evidence type="ECO:0000313" key="2">
    <source>
        <dbReference type="EMBL" id="AXE18636.1"/>
    </source>
</evidence>
<dbReference type="GO" id="GO:0004519">
    <property type="term" value="F:endonuclease activity"/>
    <property type="evidence" value="ECO:0007669"/>
    <property type="project" value="UniProtKB-KW"/>
</dbReference>
<gene>
    <name evidence="2" type="ORF">DR864_13160</name>
</gene>
<dbReference type="InterPro" id="IPR011335">
    <property type="entry name" value="Restrct_endonuc-II-like"/>
</dbReference>
<dbReference type="AlphaFoldDB" id="A0A344TJ15"/>
<dbReference type="PANTHER" id="PTHR36558">
    <property type="entry name" value="GLR1098 PROTEIN"/>
    <property type="match status" value="1"/>
</dbReference>
<dbReference type="SUPFAM" id="SSF52980">
    <property type="entry name" value="Restriction endonuclease-like"/>
    <property type="match status" value="1"/>
</dbReference>
<protein>
    <submittedName>
        <fullName evidence="2">Uma2 family endonuclease</fullName>
    </submittedName>
</protein>
<dbReference type="RefSeq" id="WP_114067419.1">
    <property type="nucleotide sequence ID" value="NZ_CP030850.1"/>
</dbReference>
<dbReference type="Gene3D" id="3.90.1570.10">
    <property type="entry name" value="tt1808, chain A"/>
    <property type="match status" value="1"/>
</dbReference>
<dbReference type="OrthoDB" id="9808428at2"/>
<dbReference type="EMBL" id="CP030850">
    <property type="protein sequence ID" value="AXE18636.1"/>
    <property type="molecule type" value="Genomic_DNA"/>
</dbReference>
<keyword evidence="2" id="KW-0378">Hydrolase</keyword>
<feature type="domain" description="Putative restriction endonuclease" evidence="1">
    <location>
        <begin position="18"/>
        <end position="193"/>
    </location>
</feature>
<dbReference type="CDD" id="cd06260">
    <property type="entry name" value="DUF820-like"/>
    <property type="match status" value="1"/>
</dbReference>
<dbReference type="InterPro" id="IPR012296">
    <property type="entry name" value="Nuclease_put_TT1808"/>
</dbReference>